<evidence type="ECO:0000313" key="2">
    <source>
        <dbReference type="Proteomes" id="UP001431783"/>
    </source>
</evidence>
<comment type="caution">
    <text evidence="1">The sequence shown here is derived from an EMBL/GenBank/DDBJ whole genome shotgun (WGS) entry which is preliminary data.</text>
</comment>
<protein>
    <recommendedName>
        <fullName evidence="3">LAGLIDADG homing endonuclease</fullName>
    </recommendedName>
</protein>
<reference evidence="1 2" key="1">
    <citation type="submission" date="2023-03" db="EMBL/GenBank/DDBJ databases">
        <title>Genome insight into feeding habits of ladybird beetles.</title>
        <authorList>
            <person name="Li H.-S."/>
            <person name="Huang Y.-H."/>
            <person name="Pang H."/>
        </authorList>
    </citation>
    <scope>NUCLEOTIDE SEQUENCE [LARGE SCALE GENOMIC DNA]</scope>
    <source>
        <strain evidence="1">SYSU_2023b</strain>
        <tissue evidence="1">Whole body</tissue>
    </source>
</reference>
<dbReference type="AlphaFoldDB" id="A0AAW1UIB7"/>
<accession>A0AAW1UIB7</accession>
<gene>
    <name evidence="1" type="ORF">WA026_023202</name>
</gene>
<proteinExistence type="predicted"/>
<dbReference type="Proteomes" id="UP001431783">
    <property type="component" value="Unassembled WGS sequence"/>
</dbReference>
<keyword evidence="2" id="KW-1185">Reference proteome</keyword>
<name>A0AAW1UIB7_9CUCU</name>
<evidence type="ECO:0000313" key="1">
    <source>
        <dbReference type="EMBL" id="KAK9882784.1"/>
    </source>
</evidence>
<sequence length="101" mass="11623">MYNVLIVTLMCKHKITVPLKRKLRPEGTFSPEQWKKLAQLLKNIRIIGFPLTKDTFLGSVTKFYPSCFKRALCCIDPDDKTVAFKKLREVLLAVDISPQIL</sequence>
<organism evidence="1 2">
    <name type="scientific">Henosepilachna vigintioctopunctata</name>
    <dbReference type="NCBI Taxonomy" id="420089"/>
    <lineage>
        <taxon>Eukaryota</taxon>
        <taxon>Metazoa</taxon>
        <taxon>Ecdysozoa</taxon>
        <taxon>Arthropoda</taxon>
        <taxon>Hexapoda</taxon>
        <taxon>Insecta</taxon>
        <taxon>Pterygota</taxon>
        <taxon>Neoptera</taxon>
        <taxon>Endopterygota</taxon>
        <taxon>Coleoptera</taxon>
        <taxon>Polyphaga</taxon>
        <taxon>Cucujiformia</taxon>
        <taxon>Coccinelloidea</taxon>
        <taxon>Coccinellidae</taxon>
        <taxon>Epilachninae</taxon>
        <taxon>Epilachnini</taxon>
        <taxon>Henosepilachna</taxon>
    </lineage>
</organism>
<evidence type="ECO:0008006" key="3">
    <source>
        <dbReference type="Google" id="ProtNLM"/>
    </source>
</evidence>
<dbReference type="EMBL" id="JARQZJ010000082">
    <property type="protein sequence ID" value="KAK9882784.1"/>
    <property type="molecule type" value="Genomic_DNA"/>
</dbReference>